<dbReference type="InterPro" id="IPR036465">
    <property type="entry name" value="vWFA_dom_sf"/>
</dbReference>
<reference evidence="4" key="1">
    <citation type="journal article" date="2019" name="Int. J. Syst. Evol. Microbiol.">
        <title>The Global Catalogue of Microorganisms (GCM) 10K type strain sequencing project: providing services to taxonomists for standard genome sequencing and annotation.</title>
        <authorList>
            <consortium name="The Broad Institute Genomics Platform"/>
            <consortium name="The Broad Institute Genome Sequencing Center for Infectious Disease"/>
            <person name="Wu L."/>
            <person name="Ma J."/>
        </authorList>
    </citation>
    <scope>NUCLEOTIDE SEQUENCE [LARGE SCALE GENOMIC DNA]</scope>
    <source>
        <strain evidence="4">TISTR 1535</strain>
    </source>
</reference>
<evidence type="ECO:0000256" key="1">
    <source>
        <dbReference type="SAM" id="Coils"/>
    </source>
</evidence>
<organism evidence="3 4">
    <name type="scientific">Lentibacillus juripiscarius</name>
    <dbReference type="NCBI Taxonomy" id="257446"/>
    <lineage>
        <taxon>Bacteria</taxon>
        <taxon>Bacillati</taxon>
        <taxon>Bacillota</taxon>
        <taxon>Bacilli</taxon>
        <taxon>Bacillales</taxon>
        <taxon>Bacillaceae</taxon>
        <taxon>Lentibacillus</taxon>
    </lineage>
</organism>
<dbReference type="InterPro" id="IPR002035">
    <property type="entry name" value="VWF_A"/>
</dbReference>
<keyword evidence="4" id="KW-1185">Reference proteome</keyword>
<dbReference type="SMART" id="SM00327">
    <property type="entry name" value="VWA"/>
    <property type="match status" value="1"/>
</dbReference>
<evidence type="ECO:0000313" key="4">
    <source>
        <dbReference type="Proteomes" id="UP001597502"/>
    </source>
</evidence>
<comment type="caution">
    <text evidence="3">The sequence shown here is derived from an EMBL/GenBank/DDBJ whole genome shotgun (WGS) entry which is preliminary data.</text>
</comment>
<name>A0ABW5V571_9BACI</name>
<dbReference type="RefSeq" id="WP_382391886.1">
    <property type="nucleotide sequence ID" value="NZ_JBHUNA010000009.1"/>
</dbReference>
<keyword evidence="1" id="KW-0175">Coiled coil</keyword>
<evidence type="ECO:0000259" key="2">
    <source>
        <dbReference type="SMART" id="SM00327"/>
    </source>
</evidence>
<dbReference type="Pfam" id="PF13519">
    <property type="entry name" value="VWA_2"/>
    <property type="match status" value="1"/>
</dbReference>
<evidence type="ECO:0000313" key="3">
    <source>
        <dbReference type="EMBL" id="MFD2760423.1"/>
    </source>
</evidence>
<gene>
    <name evidence="3" type="ORF">ACFSUO_05495</name>
</gene>
<accession>A0ABW5V571</accession>
<dbReference type="EMBL" id="JBHUNA010000009">
    <property type="protein sequence ID" value="MFD2760423.1"/>
    <property type="molecule type" value="Genomic_DNA"/>
</dbReference>
<dbReference type="PANTHER" id="PTHR36846:SF1">
    <property type="entry name" value="PROTEIN VIAA"/>
    <property type="match status" value="1"/>
</dbReference>
<protein>
    <submittedName>
        <fullName evidence="3">VWA domain-containing protein</fullName>
    </submittedName>
</protein>
<dbReference type="PANTHER" id="PTHR36846">
    <property type="entry name" value="PROTEIN VIAA"/>
    <property type="match status" value="1"/>
</dbReference>
<sequence length="480" mass="54226">MLPKTIDTAESVINKDQFDKRRFAKLYQQSQGLQNLNQEKAFPTYEVLLGDIWAGLYKTSPELKPIEDVAKTYQTNHAFMERIMRDERFESYREYTMLDDLASAIATVQFGKQTQAWLEKQRTQDKALDKHMQKVNAMQRQLEKQERDDGADKVNQQLHADAQQKTEELQAHVTDALQQDSHGFSQGMEKAMQDTQNTKAAVKALVGGTKAGSGDAELRSMPLRDQLTLADLIQKDESIQKIAAWAGQLKQIAHKKQKNKYNSPTSRGGVTLGNNPERLLPSELALYQNEVTKGEFLRRFAKRKIRQHDTKGKKALGKGPIVLCLDQSGSMKNLDNQAKGFALALMSIAKKQKRDFAFIPFSSHAERYIYKKGNMSSQDMVNLCQSFLGGGTNFQGALQKATEAMQKSALKDADIVFVSDGEDNLSDQFLQQFHQHKKREHFNVLSLLIGANSETVKLFSDKIVKVQDFTDEGSFTAFEI</sequence>
<proteinExistence type="predicted"/>
<feature type="domain" description="VWFA" evidence="2">
    <location>
        <begin position="318"/>
        <end position="480"/>
    </location>
</feature>
<feature type="coiled-coil region" evidence="1">
    <location>
        <begin position="128"/>
        <end position="179"/>
    </location>
</feature>
<dbReference type="Gene3D" id="3.40.50.410">
    <property type="entry name" value="von Willebrand factor, type A domain"/>
    <property type="match status" value="1"/>
</dbReference>
<dbReference type="SUPFAM" id="SSF53300">
    <property type="entry name" value="vWA-like"/>
    <property type="match status" value="1"/>
</dbReference>
<dbReference type="Proteomes" id="UP001597502">
    <property type="component" value="Unassembled WGS sequence"/>
</dbReference>